<dbReference type="Proteomes" id="UP000663831">
    <property type="component" value="Unassembled WGS sequence"/>
</dbReference>
<dbReference type="AlphaFoldDB" id="A0A8H3ATP5"/>
<comment type="caution">
    <text evidence="1">The sequence shown here is derived from an EMBL/GenBank/DDBJ whole genome shotgun (WGS) entry which is preliminary data.</text>
</comment>
<name>A0A8H3ATP5_9AGAM</name>
<organism evidence="1 2">
    <name type="scientific">Rhizoctonia solani</name>
    <dbReference type="NCBI Taxonomy" id="456999"/>
    <lineage>
        <taxon>Eukaryota</taxon>
        <taxon>Fungi</taxon>
        <taxon>Dikarya</taxon>
        <taxon>Basidiomycota</taxon>
        <taxon>Agaricomycotina</taxon>
        <taxon>Agaricomycetes</taxon>
        <taxon>Cantharellales</taxon>
        <taxon>Ceratobasidiaceae</taxon>
        <taxon>Rhizoctonia</taxon>
    </lineage>
</organism>
<accession>A0A8H3ATP5</accession>
<gene>
    <name evidence="1" type="ORF">RDB_LOCUS51748</name>
</gene>
<protein>
    <submittedName>
        <fullName evidence="1">Uncharacterized protein</fullName>
    </submittedName>
</protein>
<evidence type="ECO:0000313" key="1">
    <source>
        <dbReference type="EMBL" id="CAE6439127.1"/>
    </source>
</evidence>
<reference evidence="1" key="1">
    <citation type="submission" date="2021-01" db="EMBL/GenBank/DDBJ databases">
        <authorList>
            <person name="Kaushik A."/>
        </authorList>
    </citation>
    <scope>NUCLEOTIDE SEQUENCE</scope>
    <source>
        <strain evidence="1">AG3-1AP</strain>
    </source>
</reference>
<evidence type="ECO:0000313" key="2">
    <source>
        <dbReference type="Proteomes" id="UP000663831"/>
    </source>
</evidence>
<proteinExistence type="predicted"/>
<sequence>MRGSHTSSLLHPAVERLRLHNWQAESKLGNKAAMDHQVLYIGGTRLPIPRSVSAPVMLSNLSIKTTKSGALAGQHVPPMYLRYMIWKPMSPVKKTSQ</sequence>
<dbReference type="EMBL" id="CAJMWV010001502">
    <property type="protein sequence ID" value="CAE6439127.1"/>
    <property type="molecule type" value="Genomic_DNA"/>
</dbReference>